<proteinExistence type="predicted"/>
<comment type="caution">
    <text evidence="5">The sequence shown here is derived from an EMBL/GenBank/DDBJ whole genome shotgun (WGS) entry which is preliminary data.</text>
</comment>
<keyword evidence="3" id="KW-0804">Transcription</keyword>
<dbReference type="EMBL" id="JADMKU010000009">
    <property type="protein sequence ID" value="MBR9651767.1"/>
    <property type="molecule type" value="Genomic_DNA"/>
</dbReference>
<dbReference type="InterPro" id="IPR000792">
    <property type="entry name" value="Tscrpt_reg_LuxR_C"/>
</dbReference>
<evidence type="ECO:0000256" key="2">
    <source>
        <dbReference type="ARBA" id="ARBA00023125"/>
    </source>
</evidence>
<keyword evidence="6" id="KW-1185">Reference proteome</keyword>
<dbReference type="InterPro" id="IPR016032">
    <property type="entry name" value="Sig_transdc_resp-reg_C-effctor"/>
</dbReference>
<reference evidence="5 6" key="1">
    <citation type="journal article" date="2021" name="Arch. Microbiol.">
        <title>Thalassobius aquimarinus sp. nov., isolated from the Sea of Japan seashore.</title>
        <authorList>
            <person name="Kurilenko V.V."/>
            <person name="Romanenko L.A."/>
            <person name="Chernysheva N.Y."/>
            <person name="Velansky P.V."/>
            <person name="Tekutyeva L.A."/>
            <person name="Isaeva M.P."/>
            <person name="Mikhailov V.V."/>
        </authorList>
    </citation>
    <scope>NUCLEOTIDE SEQUENCE [LARGE SCALE GENOMIC DNA]</scope>
    <source>
        <strain evidence="5 6">KMM 8518</strain>
    </source>
</reference>
<dbReference type="InterPro" id="IPR036693">
    <property type="entry name" value="TF_LuxR_autoind-bd_dom_sf"/>
</dbReference>
<dbReference type="Pfam" id="PF03472">
    <property type="entry name" value="Autoind_bind"/>
    <property type="match status" value="1"/>
</dbReference>
<evidence type="ECO:0000313" key="5">
    <source>
        <dbReference type="EMBL" id="MBR9651767.1"/>
    </source>
</evidence>
<dbReference type="RefSeq" id="WP_212701286.1">
    <property type="nucleotide sequence ID" value="NZ_JADMKU010000009.1"/>
</dbReference>
<dbReference type="PRINTS" id="PR00038">
    <property type="entry name" value="HTHLUXR"/>
</dbReference>
<dbReference type="SUPFAM" id="SSF75516">
    <property type="entry name" value="Pheromone-binding domain of LuxR-like quorum-sensing transcription factors"/>
    <property type="match status" value="1"/>
</dbReference>
<dbReference type="CDD" id="cd06170">
    <property type="entry name" value="LuxR_C_like"/>
    <property type="match status" value="1"/>
</dbReference>
<dbReference type="Pfam" id="PF00196">
    <property type="entry name" value="GerE"/>
    <property type="match status" value="1"/>
</dbReference>
<evidence type="ECO:0000259" key="4">
    <source>
        <dbReference type="PROSITE" id="PS50043"/>
    </source>
</evidence>
<dbReference type="SMART" id="SM00421">
    <property type="entry name" value="HTH_LUXR"/>
    <property type="match status" value="1"/>
</dbReference>
<dbReference type="Gene3D" id="3.30.450.80">
    <property type="entry name" value="Transcription factor LuxR-like, autoinducer-binding domain"/>
    <property type="match status" value="1"/>
</dbReference>
<dbReference type="SUPFAM" id="SSF46894">
    <property type="entry name" value="C-terminal effector domain of the bipartite response regulators"/>
    <property type="match status" value="1"/>
</dbReference>
<keyword evidence="1" id="KW-0805">Transcription regulation</keyword>
<evidence type="ECO:0000256" key="3">
    <source>
        <dbReference type="ARBA" id="ARBA00023163"/>
    </source>
</evidence>
<evidence type="ECO:0000256" key="1">
    <source>
        <dbReference type="ARBA" id="ARBA00023015"/>
    </source>
</evidence>
<dbReference type="InterPro" id="IPR036388">
    <property type="entry name" value="WH-like_DNA-bd_sf"/>
</dbReference>
<dbReference type="Proteomes" id="UP001195941">
    <property type="component" value="Unassembled WGS sequence"/>
</dbReference>
<sequence length="232" mass="25806">MNLIDLSSVNDDDRFLNFIESLCKELGFDYASYATTNMVTGDVQGFANYSEDWKDHYTKRGLHRLDPTLSVSMQSIAPVDWARFQHDEKFHAVFSDAYDFGITDRGISVPVRGPYGDCGLLSVTRKCSDSEWKKYKAEVIGELQFAAVHMHDNVMKSGLLPKALAIPALSTREKEILQWVAAGKSQQDIGDILSISHRTVEVHIRSSREKLGALTTAQAVGRAITLGMIHPG</sequence>
<name>A0ABS5HS14_9RHOB</name>
<gene>
    <name evidence="5" type="ORF">IT775_11605</name>
</gene>
<dbReference type="PROSITE" id="PS50043">
    <property type="entry name" value="HTH_LUXR_2"/>
    <property type="match status" value="1"/>
</dbReference>
<accession>A0ABS5HS14</accession>
<feature type="domain" description="HTH luxR-type" evidence="4">
    <location>
        <begin position="162"/>
        <end position="227"/>
    </location>
</feature>
<protein>
    <submittedName>
        <fullName evidence="5">Autoinducer binding domain-containing protein</fullName>
    </submittedName>
</protein>
<dbReference type="PANTHER" id="PTHR44688">
    <property type="entry name" value="DNA-BINDING TRANSCRIPTIONAL ACTIVATOR DEVR_DOSR"/>
    <property type="match status" value="1"/>
</dbReference>
<dbReference type="InterPro" id="IPR005143">
    <property type="entry name" value="TF_LuxR_autoind-bd_dom"/>
</dbReference>
<evidence type="ECO:0000313" key="6">
    <source>
        <dbReference type="Proteomes" id="UP001195941"/>
    </source>
</evidence>
<dbReference type="PANTHER" id="PTHR44688:SF16">
    <property type="entry name" value="DNA-BINDING TRANSCRIPTIONAL ACTIVATOR DEVR_DOSR"/>
    <property type="match status" value="1"/>
</dbReference>
<dbReference type="Gene3D" id="1.10.10.10">
    <property type="entry name" value="Winged helix-like DNA-binding domain superfamily/Winged helix DNA-binding domain"/>
    <property type="match status" value="1"/>
</dbReference>
<keyword evidence="2" id="KW-0238">DNA-binding</keyword>
<organism evidence="5 6">
    <name type="scientific">Thalassovita aquimarina</name>
    <dbReference type="NCBI Taxonomy" id="2785917"/>
    <lineage>
        <taxon>Bacteria</taxon>
        <taxon>Pseudomonadati</taxon>
        <taxon>Pseudomonadota</taxon>
        <taxon>Alphaproteobacteria</taxon>
        <taxon>Rhodobacterales</taxon>
        <taxon>Roseobacteraceae</taxon>
        <taxon>Thalassovita</taxon>
    </lineage>
</organism>